<proteinExistence type="predicted"/>
<evidence type="ECO:0000259" key="2">
    <source>
        <dbReference type="Pfam" id="PF00534"/>
    </source>
</evidence>
<feature type="domain" description="Glycosyl transferase family 1" evidence="2">
    <location>
        <begin position="650"/>
        <end position="836"/>
    </location>
</feature>
<dbReference type="SUPFAM" id="SSF53756">
    <property type="entry name" value="UDP-Glycosyltransferase/glycogen phosphorylase"/>
    <property type="match status" value="1"/>
</dbReference>
<dbReference type="EMBL" id="JACYFG010000006">
    <property type="protein sequence ID" value="MBD5778694.1"/>
    <property type="molecule type" value="Genomic_DNA"/>
</dbReference>
<dbReference type="AlphaFoldDB" id="A0A927IGD7"/>
<evidence type="ECO:0000313" key="4">
    <source>
        <dbReference type="Proteomes" id="UP000622317"/>
    </source>
</evidence>
<dbReference type="RefSeq" id="WP_191615824.1">
    <property type="nucleotide sequence ID" value="NZ_JACYFG010000006.1"/>
</dbReference>
<dbReference type="Gene3D" id="3.40.50.2000">
    <property type="entry name" value="Glycogen Phosphorylase B"/>
    <property type="match status" value="1"/>
</dbReference>
<dbReference type="InterPro" id="IPR029044">
    <property type="entry name" value="Nucleotide-diphossugar_trans"/>
</dbReference>
<comment type="caution">
    <text evidence="3">The sequence shown here is derived from an EMBL/GenBank/DDBJ whole genome shotgun (WGS) entry which is preliminary data.</text>
</comment>
<dbReference type="PANTHER" id="PTHR46656:SF3">
    <property type="entry name" value="PUTATIVE-RELATED"/>
    <property type="match status" value="1"/>
</dbReference>
<name>A0A927IGD7_9BACT</name>
<sequence>MEVSFVVSAPSAKSDLADFLSSLTSSLPPLKHEIILSAPAAEAKQLLELKTIPCLQLVDSGAETSTAALSNRGALQARGATLVFVDSQTRFSKGWLQPLLGALEADPELGVLGSRSRSLPGETELNTGFAPSLSSQLHPRPARASSRKPLQHFPLVDSPCLAIPRAIWQELGSFDEAYTQGHEAFDLCLRLLDAGKRNGVATRSIVQSTRPKVSDSRSVEQALDRRYFQRRWKAALQSLAAKEWPRHYLLGLFSQRSTFDSKLAVEALLRWSRILTNEAPSAKRAAQSICFANEIRWAKTIDNHMPSTLRRELCKKHGNWLTERISSSGLFQSQGKRSGVWIKEEAKLSLPRGLAAAQLTLSGEIHPAADRESRGELGLRIRINGSEAQTFFPLTEGPFSLRLDAPAFDPAQPSLIELQLMGAGRANAYAYLGRKLEHVALVPPAWRKRLQAYRPQKLNQRLCIHGLHLDEEQLLDFASNPSSPQCFDFIRNNSDLGINLVGWHTAELGVGESARVAAKALQASQIAHALVPLKATCLARKGDQSLAPLLQDDNPYPINIFHIDAPQSKDIDPSHGKAFRQGKYNIAYWAWELPEFPDAWIENFQYFDEIWTPSNFVRDAISAKSPLPVVTIPHCIDFEIPEGDQRSRFGLPVDKYLFCFAYDLNSYQSRKNPQAIIDAYRSAFLSSDRKNDVGLVIKTQSRERNPEEFAKLRDAIEGLPDCHLIDQTLPREAVYGLMQACDSYVSLHRSEGFGLTVAESMFLGKPVISTNWSATSEFLDAQNGCPVDYQLVELQETFGPYAKGQHWAEASVEHAANYMRRLVNDSGYAQSIGQAAARSIRARFSPTRVAKLYEARLKAMCTW</sequence>
<feature type="region of interest" description="Disordered" evidence="1">
    <location>
        <begin position="123"/>
        <end position="144"/>
    </location>
</feature>
<evidence type="ECO:0000313" key="3">
    <source>
        <dbReference type="EMBL" id="MBD5778694.1"/>
    </source>
</evidence>
<evidence type="ECO:0000256" key="1">
    <source>
        <dbReference type="SAM" id="MobiDB-lite"/>
    </source>
</evidence>
<dbReference type="CDD" id="cd03801">
    <property type="entry name" value="GT4_PimA-like"/>
    <property type="match status" value="1"/>
</dbReference>
<organism evidence="3 4">
    <name type="scientific">Pelagicoccus enzymogenes</name>
    <dbReference type="NCBI Taxonomy" id="2773457"/>
    <lineage>
        <taxon>Bacteria</taxon>
        <taxon>Pseudomonadati</taxon>
        <taxon>Verrucomicrobiota</taxon>
        <taxon>Opitutia</taxon>
        <taxon>Puniceicoccales</taxon>
        <taxon>Pelagicoccaceae</taxon>
        <taxon>Pelagicoccus</taxon>
    </lineage>
</organism>
<dbReference type="Gene3D" id="3.90.550.10">
    <property type="entry name" value="Spore Coat Polysaccharide Biosynthesis Protein SpsA, Chain A"/>
    <property type="match status" value="1"/>
</dbReference>
<reference evidence="3" key="1">
    <citation type="submission" date="2020-09" db="EMBL/GenBank/DDBJ databases">
        <title>Pelagicoccus enzymogenes sp. nov. with an EPS production, isolated from marine sediment.</title>
        <authorList>
            <person name="Feng X."/>
        </authorList>
    </citation>
    <scope>NUCLEOTIDE SEQUENCE</scope>
    <source>
        <strain evidence="3">NFK12</strain>
    </source>
</reference>
<dbReference type="Pfam" id="PF00534">
    <property type="entry name" value="Glycos_transf_1"/>
    <property type="match status" value="1"/>
</dbReference>
<accession>A0A927IGD7</accession>
<dbReference type="Proteomes" id="UP000622317">
    <property type="component" value="Unassembled WGS sequence"/>
</dbReference>
<dbReference type="PANTHER" id="PTHR46656">
    <property type="entry name" value="PUTATIVE-RELATED"/>
    <property type="match status" value="1"/>
</dbReference>
<protein>
    <submittedName>
        <fullName evidence="3">Glycosyltransferase</fullName>
    </submittedName>
</protein>
<keyword evidence="4" id="KW-1185">Reference proteome</keyword>
<dbReference type="GO" id="GO:0016757">
    <property type="term" value="F:glycosyltransferase activity"/>
    <property type="evidence" value="ECO:0007669"/>
    <property type="project" value="InterPro"/>
</dbReference>
<dbReference type="SUPFAM" id="SSF53448">
    <property type="entry name" value="Nucleotide-diphospho-sugar transferases"/>
    <property type="match status" value="1"/>
</dbReference>
<dbReference type="InterPro" id="IPR001296">
    <property type="entry name" value="Glyco_trans_1"/>
</dbReference>
<gene>
    <name evidence="3" type="ORF">IEN85_04270</name>
</gene>